<dbReference type="AlphaFoldDB" id="A0A7X1TR48"/>
<dbReference type="Pfam" id="PF13340">
    <property type="entry name" value="DUF4096"/>
    <property type="match status" value="1"/>
</dbReference>
<reference evidence="3 4" key="1">
    <citation type="submission" date="2019-10" db="EMBL/GenBank/DDBJ databases">
        <title>Deinococcus sp. isolated from soil.</title>
        <authorList>
            <person name="Li Y."/>
            <person name="Wang J."/>
        </authorList>
    </citation>
    <scope>NUCLEOTIDE SEQUENCE [LARGE SCALE GENOMIC DNA]</scope>
    <source>
        <strain evidence="3 4">SDU3-2</strain>
    </source>
</reference>
<organism evidence="3 4">
    <name type="scientific">Deinococcus terrestris</name>
    <dbReference type="NCBI Taxonomy" id="2651870"/>
    <lineage>
        <taxon>Bacteria</taxon>
        <taxon>Thermotogati</taxon>
        <taxon>Deinococcota</taxon>
        <taxon>Deinococci</taxon>
        <taxon>Deinococcales</taxon>
        <taxon>Deinococcaceae</taxon>
        <taxon>Deinococcus</taxon>
    </lineage>
</organism>
<evidence type="ECO:0000313" key="3">
    <source>
        <dbReference type="EMBL" id="MPY66385.1"/>
    </source>
</evidence>
<dbReference type="EMBL" id="WBSL01000002">
    <property type="protein sequence ID" value="MPY66385.1"/>
    <property type="molecule type" value="Genomic_DNA"/>
</dbReference>
<comment type="caution">
    <text evidence="3">The sequence shown here is derived from an EMBL/GenBank/DDBJ whole genome shotgun (WGS) entry which is preliminary data.</text>
</comment>
<keyword evidence="4" id="KW-1185">Reference proteome</keyword>
<dbReference type="InterPro" id="IPR025161">
    <property type="entry name" value="IS402-like_dom"/>
</dbReference>
<proteinExistence type="predicted"/>
<dbReference type="PANTHER" id="PTHR30007:SF0">
    <property type="entry name" value="TRANSPOSASE"/>
    <property type="match status" value="1"/>
</dbReference>
<protein>
    <submittedName>
        <fullName evidence="3">Transposase</fullName>
    </submittedName>
</protein>
<evidence type="ECO:0000259" key="2">
    <source>
        <dbReference type="Pfam" id="PF13340"/>
    </source>
</evidence>
<sequence>MLPALQEGGRPRTAKMDGVICATVDVLQNGCTWHNLPHDSPAWESVSGYFRRFERDGTWGAVHRFLIRRTRRQVGRDPEPSAGIHQRSDPSLCASHGDSWSGEQVSWAKALLAWPSAS</sequence>
<name>A0A7X1TR48_9DEIO</name>
<evidence type="ECO:0000313" key="4">
    <source>
        <dbReference type="Proteomes" id="UP000484842"/>
    </source>
</evidence>
<evidence type="ECO:0000256" key="1">
    <source>
        <dbReference type="SAM" id="MobiDB-lite"/>
    </source>
</evidence>
<feature type="region of interest" description="Disordered" evidence="1">
    <location>
        <begin position="72"/>
        <end position="99"/>
    </location>
</feature>
<dbReference type="Proteomes" id="UP000484842">
    <property type="component" value="Unassembled WGS sequence"/>
</dbReference>
<accession>A0A7X1TR48</accession>
<dbReference type="PANTHER" id="PTHR30007">
    <property type="entry name" value="PHP DOMAIN PROTEIN"/>
    <property type="match status" value="1"/>
</dbReference>
<gene>
    <name evidence="3" type="ORF">F8S09_06680</name>
</gene>
<dbReference type="RefSeq" id="WP_152871007.1">
    <property type="nucleotide sequence ID" value="NZ_WBSL01000002.1"/>
</dbReference>
<feature type="domain" description="Insertion element IS402-like" evidence="2">
    <location>
        <begin position="2"/>
        <end position="63"/>
    </location>
</feature>